<dbReference type="NCBIfam" id="TIGR03528">
    <property type="entry name" value="2_3_DAP_am_ly"/>
    <property type="match status" value="1"/>
</dbReference>
<dbReference type="Proteomes" id="UP000240419">
    <property type="component" value="Unassembled WGS sequence"/>
</dbReference>
<dbReference type="NCBIfam" id="TIGR01747">
    <property type="entry name" value="diampropi_NH3ly"/>
    <property type="match status" value="1"/>
</dbReference>
<dbReference type="SUPFAM" id="SSF53686">
    <property type="entry name" value="Tryptophan synthase beta subunit-like PLP-dependent enzymes"/>
    <property type="match status" value="1"/>
</dbReference>
<evidence type="ECO:0000256" key="1">
    <source>
        <dbReference type="ARBA" id="ARBA00001933"/>
    </source>
</evidence>
<dbReference type="OrthoDB" id="34584at2"/>
<dbReference type="InterPro" id="IPR019871">
    <property type="entry name" value="DiNH2propionate_NH3-lyase_sub"/>
</dbReference>
<keyword evidence="2" id="KW-0663">Pyridoxal phosphate</keyword>
<keyword evidence="4" id="KW-0456">Lyase</keyword>
<dbReference type="PANTHER" id="PTHR42937">
    <property type="match status" value="1"/>
</dbReference>
<protein>
    <submittedName>
        <fullName evidence="4">Diaminopropionate ammonia-lyase</fullName>
    </submittedName>
</protein>
<dbReference type="InterPro" id="IPR001926">
    <property type="entry name" value="TrpB-like_PALP"/>
</dbReference>
<keyword evidence="5" id="KW-1185">Reference proteome</keyword>
<dbReference type="CDD" id="cd00640">
    <property type="entry name" value="Trp-synth-beta_II"/>
    <property type="match status" value="1"/>
</dbReference>
<evidence type="ECO:0000259" key="3">
    <source>
        <dbReference type="Pfam" id="PF00291"/>
    </source>
</evidence>
<accession>A0A2P7VF29</accession>
<dbReference type="NCBIfam" id="NF006058">
    <property type="entry name" value="PRK08206.1"/>
    <property type="match status" value="1"/>
</dbReference>
<comment type="cofactor">
    <cofactor evidence="1">
        <name>pyridoxal 5'-phosphate</name>
        <dbReference type="ChEBI" id="CHEBI:597326"/>
    </cofactor>
</comment>
<dbReference type="GO" id="GO:0008838">
    <property type="term" value="F:diaminopropionate ammonia-lyase activity"/>
    <property type="evidence" value="ECO:0007669"/>
    <property type="project" value="InterPro"/>
</dbReference>
<feature type="domain" description="Tryptophan synthase beta chain-like PALP" evidence="3">
    <location>
        <begin position="45"/>
        <end position="359"/>
    </location>
</feature>
<gene>
    <name evidence="4" type="primary">dpaL</name>
    <name evidence="4" type="ORF">C7R93_07150</name>
</gene>
<sequence length="414" mass="45269">MDKSKRPPIYVVKNKRKNNESSYIPTYLTAKETRFAKAFHQSLTNYEPTPLVTLPTLARELGVGQVLVKDESKRFGLNAFKVLGASYAMARFLCEKLGKSTEEMTFEALCSQEMRDRIGEVTFVTATDGNHGRAVAWAAKALRQHAVVYLPKGSAQQRVAAIREAGAQAHVIDGNYDEAVRLSEQMAKERGWQVVQDTAWEGYTTIPTWIMQGYTTMAAEAMEQLSALIDSKQPTHLFLQAGVGSMAAAVLGHFVATSANKNVTTVIVEPHSANCMVLSAEENDGRPHAATGELGTIMAGLACGEPNPLAWEILQEHADFFVSCADYVAANGMRVLAAPTGDDPSIVSGESGAVGVGLLAALMSKQIYHQQREQLGLNENSIVLCFSTEGDTDRDIYRRIIWEGACREEEDMTR</sequence>
<dbReference type="GO" id="GO:0030170">
    <property type="term" value="F:pyridoxal phosphate binding"/>
    <property type="evidence" value="ECO:0007669"/>
    <property type="project" value="InterPro"/>
</dbReference>
<dbReference type="PANTHER" id="PTHR42937:SF1">
    <property type="entry name" value="DIAMINOPROPIONATE AMMONIA-LYASE"/>
    <property type="match status" value="1"/>
</dbReference>
<comment type="caution">
    <text evidence="4">The sequence shown here is derived from an EMBL/GenBank/DDBJ whole genome shotgun (WGS) entry which is preliminary data.</text>
</comment>
<dbReference type="RefSeq" id="WP_106838164.1">
    <property type="nucleotide sequence ID" value="NZ_JBCNIW010000027.1"/>
</dbReference>
<evidence type="ECO:0000256" key="2">
    <source>
        <dbReference type="ARBA" id="ARBA00022898"/>
    </source>
</evidence>
<evidence type="ECO:0000313" key="4">
    <source>
        <dbReference type="EMBL" id="PSJ97828.1"/>
    </source>
</evidence>
<reference evidence="4 5" key="1">
    <citation type="submission" date="2018-03" db="EMBL/GenBank/DDBJ databases">
        <title>Brevisbacillus phylogenomics.</title>
        <authorList>
            <person name="Dunlap C."/>
        </authorList>
    </citation>
    <scope>NUCLEOTIDE SEQUENCE [LARGE SCALE GENOMIC DNA]</scope>
    <source>
        <strain evidence="4 5">NRRL NRS-1210</strain>
    </source>
</reference>
<dbReference type="Gene3D" id="3.40.50.1100">
    <property type="match status" value="2"/>
</dbReference>
<dbReference type="EMBL" id="PXZM01000010">
    <property type="protein sequence ID" value="PSJ97828.1"/>
    <property type="molecule type" value="Genomic_DNA"/>
</dbReference>
<dbReference type="InterPro" id="IPR036052">
    <property type="entry name" value="TrpB-like_PALP_sf"/>
</dbReference>
<dbReference type="Pfam" id="PF00291">
    <property type="entry name" value="PALP"/>
    <property type="match status" value="1"/>
</dbReference>
<evidence type="ECO:0000313" key="5">
    <source>
        <dbReference type="Proteomes" id="UP000240419"/>
    </source>
</evidence>
<dbReference type="GO" id="GO:1901605">
    <property type="term" value="P:alpha-amino acid metabolic process"/>
    <property type="evidence" value="ECO:0007669"/>
    <property type="project" value="UniProtKB-ARBA"/>
</dbReference>
<proteinExistence type="predicted"/>
<dbReference type="InterPro" id="IPR010081">
    <property type="entry name" value="DiNH2opropionate_NH3_lyase"/>
</dbReference>
<dbReference type="AlphaFoldDB" id="A0A2P7VF29"/>
<name>A0A2P7VF29_9BACL</name>
<organism evidence="4 5">
    <name type="scientific">Brevibacillus fortis</name>
    <dbReference type="NCBI Taxonomy" id="2126352"/>
    <lineage>
        <taxon>Bacteria</taxon>
        <taxon>Bacillati</taxon>
        <taxon>Bacillota</taxon>
        <taxon>Bacilli</taxon>
        <taxon>Bacillales</taxon>
        <taxon>Paenibacillaceae</taxon>
        <taxon>Brevibacillus</taxon>
    </lineage>
</organism>